<proteinExistence type="predicted"/>
<evidence type="ECO:0000313" key="2">
    <source>
        <dbReference type="Proteomes" id="UP001055811"/>
    </source>
</evidence>
<gene>
    <name evidence="1" type="ORF">L2E82_25522</name>
</gene>
<accession>A0ACB9E4H3</accession>
<organism evidence="1 2">
    <name type="scientific">Cichorium intybus</name>
    <name type="common">Chicory</name>
    <dbReference type="NCBI Taxonomy" id="13427"/>
    <lineage>
        <taxon>Eukaryota</taxon>
        <taxon>Viridiplantae</taxon>
        <taxon>Streptophyta</taxon>
        <taxon>Embryophyta</taxon>
        <taxon>Tracheophyta</taxon>
        <taxon>Spermatophyta</taxon>
        <taxon>Magnoliopsida</taxon>
        <taxon>eudicotyledons</taxon>
        <taxon>Gunneridae</taxon>
        <taxon>Pentapetalae</taxon>
        <taxon>asterids</taxon>
        <taxon>campanulids</taxon>
        <taxon>Asterales</taxon>
        <taxon>Asteraceae</taxon>
        <taxon>Cichorioideae</taxon>
        <taxon>Cichorieae</taxon>
        <taxon>Cichoriinae</taxon>
        <taxon>Cichorium</taxon>
    </lineage>
</organism>
<dbReference type="Proteomes" id="UP001055811">
    <property type="component" value="Linkage Group LG04"/>
</dbReference>
<reference evidence="1 2" key="2">
    <citation type="journal article" date="2022" name="Mol. Ecol. Resour.">
        <title>The genomes of chicory, endive, great burdock and yacon provide insights into Asteraceae paleo-polyploidization history and plant inulin production.</title>
        <authorList>
            <person name="Fan W."/>
            <person name="Wang S."/>
            <person name="Wang H."/>
            <person name="Wang A."/>
            <person name="Jiang F."/>
            <person name="Liu H."/>
            <person name="Zhao H."/>
            <person name="Xu D."/>
            <person name="Zhang Y."/>
        </authorList>
    </citation>
    <scope>NUCLEOTIDE SEQUENCE [LARGE SCALE GENOMIC DNA]</scope>
    <source>
        <strain evidence="2">cv. Punajuju</strain>
        <tissue evidence="1">Leaves</tissue>
    </source>
</reference>
<evidence type="ECO:0000313" key="1">
    <source>
        <dbReference type="EMBL" id="KAI3753468.1"/>
    </source>
</evidence>
<dbReference type="EMBL" id="CM042012">
    <property type="protein sequence ID" value="KAI3753468.1"/>
    <property type="molecule type" value="Genomic_DNA"/>
</dbReference>
<sequence length="225" mass="24969">MARRLNAGPFVFAIETPIEPSPDGSAIIAGSRSDDIKFHIKCGGSDVPNSEGDDAEEDEEDMGDSEEDDLIEQSDDDASEWGTDLELEEYSGETIVKESTQFPRAKDEVDKKTEKQLESHDGLGESDDEKQVASDGKLPGKNQFLKSDHVRQLYHSGEEDDNIDLHEHNESIAQTTFLVKSSIVYSTHEGENIDINSHARGKENTCLKSDRGKREGENTSDHDTR</sequence>
<comment type="caution">
    <text evidence="1">The sequence shown here is derived from an EMBL/GenBank/DDBJ whole genome shotgun (WGS) entry which is preliminary data.</text>
</comment>
<name>A0ACB9E4H3_CICIN</name>
<keyword evidence="2" id="KW-1185">Reference proteome</keyword>
<reference evidence="2" key="1">
    <citation type="journal article" date="2022" name="Mol. Ecol. Resour.">
        <title>The genomes of chicory, endive, great burdock and yacon provide insights into Asteraceae palaeo-polyploidization history and plant inulin production.</title>
        <authorList>
            <person name="Fan W."/>
            <person name="Wang S."/>
            <person name="Wang H."/>
            <person name="Wang A."/>
            <person name="Jiang F."/>
            <person name="Liu H."/>
            <person name="Zhao H."/>
            <person name="Xu D."/>
            <person name="Zhang Y."/>
        </authorList>
    </citation>
    <scope>NUCLEOTIDE SEQUENCE [LARGE SCALE GENOMIC DNA]</scope>
    <source>
        <strain evidence="2">cv. Punajuju</strain>
    </source>
</reference>
<protein>
    <submittedName>
        <fullName evidence="1">Uncharacterized protein</fullName>
    </submittedName>
</protein>